<feature type="transmembrane region" description="Helical" evidence="1">
    <location>
        <begin position="36"/>
        <end position="54"/>
    </location>
</feature>
<comment type="caution">
    <text evidence="2">The sequence shown here is derived from an EMBL/GenBank/DDBJ whole genome shotgun (WGS) entry which is preliminary data.</text>
</comment>
<protein>
    <submittedName>
        <fullName evidence="2">Uncharacterized protein</fullName>
    </submittedName>
</protein>
<keyword evidence="1" id="KW-0812">Transmembrane</keyword>
<sequence>MVKEDKKTLLFILITLIGLCFFFDVDFKSPEGKTDILIYFGYSIPIFLGLYFLSKKLSKKSFMFQMFLFLGLIIWSVITFFLLKDILILITMIISISVIISASLLYHLKFTKNT</sequence>
<name>A0A9X0MG76_BACCE</name>
<keyword evidence="1" id="KW-1133">Transmembrane helix</keyword>
<organism evidence="2 3">
    <name type="scientific">Bacillus cereus</name>
    <dbReference type="NCBI Taxonomy" id="1396"/>
    <lineage>
        <taxon>Bacteria</taxon>
        <taxon>Bacillati</taxon>
        <taxon>Bacillota</taxon>
        <taxon>Bacilli</taxon>
        <taxon>Bacillales</taxon>
        <taxon>Bacillaceae</taxon>
        <taxon>Bacillus</taxon>
        <taxon>Bacillus cereus group</taxon>
    </lineage>
</organism>
<reference evidence="2 3" key="1">
    <citation type="submission" date="2015-12" db="EMBL/GenBank/DDBJ databases">
        <title>Bacillus cereus Group isolate.</title>
        <authorList>
            <person name="Kovac J."/>
        </authorList>
    </citation>
    <scope>NUCLEOTIDE SEQUENCE [LARGE SCALE GENOMIC DNA]</scope>
    <source>
        <strain evidence="2 3">FSL K6-0073</strain>
    </source>
</reference>
<dbReference type="EMBL" id="LOMO01000083">
    <property type="protein sequence ID" value="KXY40012.1"/>
    <property type="molecule type" value="Genomic_DNA"/>
</dbReference>
<gene>
    <name evidence="2" type="ORF">AT268_28055</name>
</gene>
<feature type="transmembrane region" description="Helical" evidence="1">
    <location>
        <begin position="89"/>
        <end position="108"/>
    </location>
</feature>
<dbReference type="Proteomes" id="UP000075476">
    <property type="component" value="Unassembled WGS sequence"/>
</dbReference>
<feature type="transmembrane region" description="Helical" evidence="1">
    <location>
        <begin position="66"/>
        <end position="83"/>
    </location>
</feature>
<evidence type="ECO:0000313" key="2">
    <source>
        <dbReference type="EMBL" id="KXY40012.1"/>
    </source>
</evidence>
<accession>A0A9X0MG76</accession>
<dbReference type="RefSeq" id="WP_000237825.1">
    <property type="nucleotide sequence ID" value="NZ_LOMO01000083.1"/>
</dbReference>
<dbReference type="AlphaFoldDB" id="A0A9X0MG76"/>
<evidence type="ECO:0000256" key="1">
    <source>
        <dbReference type="SAM" id="Phobius"/>
    </source>
</evidence>
<proteinExistence type="predicted"/>
<keyword evidence="1" id="KW-0472">Membrane</keyword>
<feature type="transmembrane region" description="Helical" evidence="1">
    <location>
        <begin position="7"/>
        <end position="24"/>
    </location>
</feature>
<evidence type="ECO:0000313" key="3">
    <source>
        <dbReference type="Proteomes" id="UP000075476"/>
    </source>
</evidence>